<gene>
    <name evidence="1" type="ORF">DPM13_16910</name>
</gene>
<accession>A0ABN5MBK0</accession>
<protein>
    <submittedName>
        <fullName evidence="1">Uncharacterized protein</fullName>
    </submittedName>
</protein>
<evidence type="ECO:0000313" key="2">
    <source>
        <dbReference type="Proteomes" id="UP000249922"/>
    </source>
</evidence>
<name>A0ABN5MBK0_9RHOB</name>
<dbReference type="Proteomes" id="UP000249922">
    <property type="component" value="Chromosome"/>
</dbReference>
<sequence length="79" mass="7837">MTARPSDLARALDGAGVLPSISYLLTAPLPLPDDHAVLHAGVGVGAAALADLHALAGVLPVHMDLRSVRPGQVGAAALS</sequence>
<keyword evidence="2" id="KW-1185">Reference proteome</keyword>
<reference evidence="1 2" key="1">
    <citation type="submission" date="2018-06" db="EMBL/GenBank/DDBJ databases">
        <title>Complete genome sequence of Paracoccus mutanolyticus strain RSP-02 isolated from cellulosic waste.</title>
        <authorList>
            <person name="Amrutha R.N."/>
            <person name="Shrivastav A."/>
            <person name="Buddana S.K."/>
            <person name="Deshpande U."/>
            <person name="Prakasham R.S."/>
        </authorList>
    </citation>
    <scope>NUCLEOTIDE SEQUENCE [LARGE SCALE GENOMIC DNA]</scope>
    <source>
        <strain evidence="1 2">RSP-02</strain>
    </source>
</reference>
<organism evidence="1 2">
    <name type="scientific">Paracoccus mutanolyticus</name>
    <dbReference type="NCBI Taxonomy" id="1499308"/>
    <lineage>
        <taxon>Bacteria</taxon>
        <taxon>Pseudomonadati</taxon>
        <taxon>Pseudomonadota</taxon>
        <taxon>Alphaproteobacteria</taxon>
        <taxon>Rhodobacterales</taxon>
        <taxon>Paracoccaceae</taxon>
        <taxon>Paracoccus</taxon>
    </lineage>
</organism>
<dbReference type="EMBL" id="CP030239">
    <property type="protein sequence ID" value="AWX94057.1"/>
    <property type="molecule type" value="Genomic_DNA"/>
</dbReference>
<proteinExistence type="predicted"/>
<evidence type="ECO:0000313" key="1">
    <source>
        <dbReference type="EMBL" id="AWX94057.1"/>
    </source>
</evidence>